<dbReference type="PANTHER" id="PTHR31906">
    <property type="entry name" value="PLASTID-LIPID-ASSOCIATED PROTEIN 4, CHLOROPLASTIC-RELATED"/>
    <property type="match status" value="1"/>
</dbReference>
<reference evidence="5" key="1">
    <citation type="journal article" date="2023" name="Nat. Commun.">
        <title>Diploid and tetraploid genomes of Acorus and the evolution of monocots.</title>
        <authorList>
            <person name="Ma L."/>
            <person name="Liu K.W."/>
            <person name="Li Z."/>
            <person name="Hsiao Y.Y."/>
            <person name="Qi Y."/>
            <person name="Fu T."/>
            <person name="Tang G.D."/>
            <person name="Zhang D."/>
            <person name="Sun W.H."/>
            <person name="Liu D.K."/>
            <person name="Li Y."/>
            <person name="Chen G.Z."/>
            <person name="Liu X.D."/>
            <person name="Liao X.Y."/>
            <person name="Jiang Y.T."/>
            <person name="Yu X."/>
            <person name="Hao Y."/>
            <person name="Huang J."/>
            <person name="Zhao X.W."/>
            <person name="Ke S."/>
            <person name="Chen Y.Y."/>
            <person name="Wu W.L."/>
            <person name="Hsu J.L."/>
            <person name="Lin Y.F."/>
            <person name="Huang M.D."/>
            <person name="Li C.Y."/>
            <person name="Huang L."/>
            <person name="Wang Z.W."/>
            <person name="Zhao X."/>
            <person name="Zhong W.Y."/>
            <person name="Peng D.H."/>
            <person name="Ahmad S."/>
            <person name="Lan S."/>
            <person name="Zhang J.S."/>
            <person name="Tsai W.C."/>
            <person name="Van de Peer Y."/>
            <person name="Liu Z.J."/>
        </authorList>
    </citation>
    <scope>NUCLEOTIDE SEQUENCE</scope>
    <source>
        <strain evidence="5">SCP</strain>
    </source>
</reference>
<evidence type="ECO:0000256" key="2">
    <source>
        <dbReference type="ARBA" id="ARBA00022640"/>
    </source>
</evidence>
<comment type="subcellular location">
    <subcellularLocation>
        <location evidence="1">Plastid</location>
    </subcellularLocation>
</comment>
<accession>A0AAV9BDR4</accession>
<proteinExistence type="predicted"/>
<evidence type="ECO:0000256" key="1">
    <source>
        <dbReference type="ARBA" id="ARBA00004474"/>
    </source>
</evidence>
<dbReference type="Pfam" id="PF04755">
    <property type="entry name" value="PAP_fibrillin"/>
    <property type="match status" value="1"/>
</dbReference>
<protein>
    <recommendedName>
        <fullName evidence="4">Plastid lipid-associated protein/fibrillin conserved domain-containing protein</fullName>
    </recommendedName>
</protein>
<dbReference type="Proteomes" id="UP001179952">
    <property type="component" value="Unassembled WGS sequence"/>
</dbReference>
<keyword evidence="2" id="KW-0934">Plastid</keyword>
<evidence type="ECO:0000313" key="5">
    <source>
        <dbReference type="EMBL" id="KAK1274482.1"/>
    </source>
</evidence>
<dbReference type="AlphaFoldDB" id="A0AAV9BDR4"/>
<dbReference type="GO" id="GO:0009536">
    <property type="term" value="C:plastid"/>
    <property type="evidence" value="ECO:0007669"/>
    <property type="project" value="UniProtKB-SubCell"/>
</dbReference>
<keyword evidence="6" id="KW-1185">Reference proteome</keyword>
<gene>
    <name evidence="5" type="ORF">QJS04_geneDACA009822</name>
</gene>
<evidence type="ECO:0000256" key="3">
    <source>
        <dbReference type="ARBA" id="ARBA00022946"/>
    </source>
</evidence>
<organism evidence="5 6">
    <name type="scientific">Acorus gramineus</name>
    <name type="common">Dwarf sweet flag</name>
    <dbReference type="NCBI Taxonomy" id="55184"/>
    <lineage>
        <taxon>Eukaryota</taxon>
        <taxon>Viridiplantae</taxon>
        <taxon>Streptophyta</taxon>
        <taxon>Embryophyta</taxon>
        <taxon>Tracheophyta</taxon>
        <taxon>Spermatophyta</taxon>
        <taxon>Magnoliopsida</taxon>
        <taxon>Liliopsida</taxon>
        <taxon>Acoraceae</taxon>
        <taxon>Acorus</taxon>
    </lineage>
</organism>
<evidence type="ECO:0000259" key="4">
    <source>
        <dbReference type="Pfam" id="PF04755"/>
    </source>
</evidence>
<evidence type="ECO:0000313" key="6">
    <source>
        <dbReference type="Proteomes" id="UP001179952"/>
    </source>
</evidence>
<reference evidence="5" key="2">
    <citation type="submission" date="2023-06" db="EMBL/GenBank/DDBJ databases">
        <authorList>
            <person name="Ma L."/>
            <person name="Liu K.-W."/>
            <person name="Li Z."/>
            <person name="Hsiao Y.-Y."/>
            <person name="Qi Y."/>
            <person name="Fu T."/>
            <person name="Tang G."/>
            <person name="Zhang D."/>
            <person name="Sun W.-H."/>
            <person name="Liu D.-K."/>
            <person name="Li Y."/>
            <person name="Chen G.-Z."/>
            <person name="Liu X.-D."/>
            <person name="Liao X.-Y."/>
            <person name="Jiang Y.-T."/>
            <person name="Yu X."/>
            <person name="Hao Y."/>
            <person name="Huang J."/>
            <person name="Zhao X.-W."/>
            <person name="Ke S."/>
            <person name="Chen Y.-Y."/>
            <person name="Wu W.-L."/>
            <person name="Hsu J.-L."/>
            <person name="Lin Y.-F."/>
            <person name="Huang M.-D."/>
            <person name="Li C.-Y."/>
            <person name="Huang L."/>
            <person name="Wang Z.-W."/>
            <person name="Zhao X."/>
            <person name="Zhong W.-Y."/>
            <person name="Peng D.-H."/>
            <person name="Ahmad S."/>
            <person name="Lan S."/>
            <person name="Zhang J.-S."/>
            <person name="Tsai W.-C."/>
            <person name="Van De Peer Y."/>
            <person name="Liu Z.-J."/>
        </authorList>
    </citation>
    <scope>NUCLEOTIDE SEQUENCE</scope>
    <source>
        <strain evidence="5">SCP</strain>
        <tissue evidence="5">Leaves</tissue>
    </source>
</reference>
<dbReference type="InterPro" id="IPR006843">
    <property type="entry name" value="PAP/fibrillin_dom"/>
</dbReference>
<dbReference type="InterPro" id="IPR039633">
    <property type="entry name" value="PAP"/>
</dbReference>
<keyword evidence="3" id="KW-0809">Transit peptide</keyword>
<sequence>MAVGKLGFSLNFLPNTWKTPFLERRLSQPLKLSQSGVKKRPLRSPLSSSLANAEEEKLSFTGSESALIEGLLGVQGRGRSASPQQLKDVEDAITVLEDSKGVSDPRTFVGVDNFSVFQEVRLRTDDPRVTNIVRFSDAIGELKVEAAATIKNGKRILFQFDRAAFSFKFLPFKGTTFVLQKVTQPRQRLLSAISTGKGIKEVIDELVPLNQNDVKDLASLMGEWQLLWTSQSENEGSLDIAVNGFEGLQIIKENGELENLVNFLPGVGIKANGNIVRAENNMYSVTMTDGAISVLG</sequence>
<comment type="caution">
    <text evidence="5">The sequence shown here is derived from an EMBL/GenBank/DDBJ whole genome shotgun (WGS) entry which is preliminary data.</text>
</comment>
<dbReference type="EMBL" id="JAUJYN010000004">
    <property type="protein sequence ID" value="KAK1274482.1"/>
    <property type="molecule type" value="Genomic_DNA"/>
</dbReference>
<feature type="domain" description="Plastid lipid-associated protein/fibrillin conserved" evidence="4">
    <location>
        <begin position="111"/>
        <end position="196"/>
    </location>
</feature>
<name>A0AAV9BDR4_ACOGR</name>